<dbReference type="PANTHER" id="PTHR24171:SF9">
    <property type="entry name" value="ANKYRIN REPEAT DOMAIN-CONTAINING PROTEIN 39"/>
    <property type="match status" value="1"/>
</dbReference>
<name>A0A8S3XLU2_PARAO</name>
<dbReference type="PROSITE" id="PS50297">
    <property type="entry name" value="ANK_REP_REGION"/>
    <property type="match status" value="2"/>
</dbReference>
<dbReference type="PROSITE" id="PS50088">
    <property type="entry name" value="ANK_REPEAT"/>
    <property type="match status" value="2"/>
</dbReference>
<feature type="repeat" description="ANK" evidence="3">
    <location>
        <begin position="39"/>
        <end position="71"/>
    </location>
</feature>
<organism evidence="4 5">
    <name type="scientific">Parnassius apollo</name>
    <name type="common">Apollo butterfly</name>
    <name type="synonym">Papilio apollo</name>
    <dbReference type="NCBI Taxonomy" id="110799"/>
    <lineage>
        <taxon>Eukaryota</taxon>
        <taxon>Metazoa</taxon>
        <taxon>Ecdysozoa</taxon>
        <taxon>Arthropoda</taxon>
        <taxon>Hexapoda</taxon>
        <taxon>Insecta</taxon>
        <taxon>Pterygota</taxon>
        <taxon>Neoptera</taxon>
        <taxon>Endopterygota</taxon>
        <taxon>Lepidoptera</taxon>
        <taxon>Glossata</taxon>
        <taxon>Ditrysia</taxon>
        <taxon>Papilionoidea</taxon>
        <taxon>Papilionidae</taxon>
        <taxon>Parnassiinae</taxon>
        <taxon>Parnassini</taxon>
        <taxon>Parnassius</taxon>
        <taxon>Parnassius</taxon>
    </lineage>
</organism>
<dbReference type="Pfam" id="PF12796">
    <property type="entry name" value="Ank_2"/>
    <property type="match status" value="1"/>
</dbReference>
<proteinExistence type="predicted"/>
<evidence type="ECO:0000313" key="5">
    <source>
        <dbReference type="Proteomes" id="UP000691718"/>
    </source>
</evidence>
<evidence type="ECO:0000313" key="4">
    <source>
        <dbReference type="EMBL" id="CAG5022021.1"/>
    </source>
</evidence>
<keyword evidence="5" id="KW-1185">Reference proteome</keyword>
<dbReference type="Pfam" id="PF13637">
    <property type="entry name" value="Ank_4"/>
    <property type="match status" value="1"/>
</dbReference>
<dbReference type="Proteomes" id="UP000691718">
    <property type="component" value="Unassembled WGS sequence"/>
</dbReference>
<dbReference type="InterPro" id="IPR002110">
    <property type="entry name" value="Ankyrin_rpt"/>
</dbReference>
<evidence type="ECO:0000256" key="3">
    <source>
        <dbReference type="PROSITE-ProRule" id="PRU00023"/>
    </source>
</evidence>
<accession>A0A8S3XLU2</accession>
<sequence>MDWERGIWNAAFSGDEEKVKILIKKARNAKEIVNCPDNAGYTPLHYAARSGHVNICNILLQNGADINAETRSGKATPLHKAAAAGKATTLKFLIQSGACVDKQDIDGQTVLHKAIQNKRFDLKWRCGRRFQFHNFKLPYCHIDILWSF</sequence>
<reference evidence="4" key="1">
    <citation type="submission" date="2021-04" db="EMBL/GenBank/DDBJ databases">
        <authorList>
            <person name="Tunstrom K."/>
        </authorList>
    </citation>
    <scope>NUCLEOTIDE SEQUENCE</scope>
</reference>
<dbReference type="OrthoDB" id="539213at2759"/>
<comment type="caution">
    <text evidence="4">The sequence shown here is derived from an EMBL/GenBank/DDBJ whole genome shotgun (WGS) entry which is preliminary data.</text>
</comment>
<evidence type="ECO:0000256" key="1">
    <source>
        <dbReference type="ARBA" id="ARBA00022737"/>
    </source>
</evidence>
<dbReference type="AlphaFoldDB" id="A0A8S3XLU2"/>
<dbReference type="SMART" id="SM00248">
    <property type="entry name" value="ANK"/>
    <property type="match status" value="3"/>
</dbReference>
<dbReference type="PANTHER" id="PTHR24171">
    <property type="entry name" value="ANKYRIN REPEAT DOMAIN-CONTAINING PROTEIN 39-RELATED"/>
    <property type="match status" value="1"/>
</dbReference>
<evidence type="ECO:0000256" key="2">
    <source>
        <dbReference type="ARBA" id="ARBA00023043"/>
    </source>
</evidence>
<protein>
    <submittedName>
        <fullName evidence="4">(apollo) hypothetical protein</fullName>
    </submittedName>
</protein>
<keyword evidence="2 3" id="KW-0040">ANK repeat</keyword>
<feature type="repeat" description="ANK" evidence="3">
    <location>
        <begin position="73"/>
        <end position="105"/>
    </location>
</feature>
<gene>
    <name evidence="4" type="ORF">PAPOLLO_LOCUS17668</name>
</gene>
<keyword evidence="1" id="KW-0677">Repeat</keyword>
<dbReference type="EMBL" id="CAJQZP010001146">
    <property type="protein sequence ID" value="CAG5022021.1"/>
    <property type="molecule type" value="Genomic_DNA"/>
</dbReference>